<accession>A0A106DR87</accession>
<evidence type="ECO:0000313" key="1">
    <source>
        <dbReference type="EMBL" id="KVV40834.1"/>
    </source>
</evidence>
<protein>
    <submittedName>
        <fullName evidence="1">Uncharacterized protein</fullName>
    </submittedName>
</protein>
<evidence type="ECO:0000313" key="2">
    <source>
        <dbReference type="EMBL" id="KWN06345.1"/>
    </source>
</evidence>
<name>A0A106DR87_9BURK</name>
<dbReference type="Proteomes" id="UP000068016">
    <property type="component" value="Unassembled WGS sequence"/>
</dbReference>
<reference evidence="1 3" key="1">
    <citation type="submission" date="2015-11" db="EMBL/GenBank/DDBJ databases">
        <title>Expanding the genomic diversity of Burkholderia species for the development of highly accurate diagnostics.</title>
        <authorList>
            <person name="Sahl J."/>
            <person name="Keim P."/>
            <person name="Wagner D."/>
        </authorList>
    </citation>
    <scope>NUCLEOTIDE SEQUENCE [LARGE SCALE GENOMIC DNA]</scope>
    <source>
        <strain evidence="1 3">MSMB1301WGS</strain>
        <strain evidence="2">MSMB793WGS</strain>
    </source>
</reference>
<dbReference type="EMBL" id="LPLZ01000074">
    <property type="protein sequence ID" value="KWN06345.1"/>
    <property type="molecule type" value="Genomic_DNA"/>
</dbReference>
<comment type="caution">
    <text evidence="1">The sequence shown here is derived from an EMBL/GenBank/DDBJ whole genome shotgun (WGS) entry which is preliminary data.</text>
</comment>
<proteinExistence type="predicted"/>
<dbReference type="AlphaFoldDB" id="A0A106DR87"/>
<sequence>MLRLLGRISHERAVTGAERELTFTFEEVNSDFGISYETFQTICKAIGADEAWAIGFALTRFAKLVFPELDLDEPKLTEAEVKALFERFAEERQAQANPQAAEKLAALLRGMEGADGEAHSSHSGGHH</sequence>
<organism evidence="1 3">
    <name type="scientific">Burkholderia territorii</name>
    <dbReference type="NCBI Taxonomy" id="1503055"/>
    <lineage>
        <taxon>Bacteria</taxon>
        <taxon>Pseudomonadati</taxon>
        <taxon>Pseudomonadota</taxon>
        <taxon>Betaproteobacteria</taxon>
        <taxon>Burkholderiales</taxon>
        <taxon>Burkholderiaceae</taxon>
        <taxon>Burkholderia</taxon>
        <taxon>Burkholderia cepacia complex</taxon>
    </lineage>
</organism>
<dbReference type="EMBL" id="LPEQ01000113">
    <property type="protein sequence ID" value="KVV40834.1"/>
    <property type="molecule type" value="Genomic_DNA"/>
</dbReference>
<gene>
    <name evidence="1" type="ORF">WT27_12970</name>
    <name evidence="2" type="ORF">WT83_27055</name>
</gene>
<keyword evidence="3" id="KW-1185">Reference proteome</keyword>
<evidence type="ECO:0000313" key="3">
    <source>
        <dbReference type="Proteomes" id="UP000062317"/>
    </source>
</evidence>
<dbReference type="Proteomes" id="UP000062317">
    <property type="component" value="Unassembled WGS sequence"/>
</dbReference>